<name>A0A5A7MQH0_9PROT</name>
<dbReference type="InterPro" id="IPR036188">
    <property type="entry name" value="FAD/NAD-bd_sf"/>
</dbReference>
<dbReference type="PANTHER" id="PTHR46056:SF12">
    <property type="entry name" value="LONG-CHAIN-ALCOHOL OXIDASE"/>
    <property type="match status" value="1"/>
</dbReference>
<dbReference type="PANTHER" id="PTHR46056">
    <property type="entry name" value="LONG-CHAIN-ALCOHOL OXIDASE"/>
    <property type="match status" value="1"/>
</dbReference>
<evidence type="ECO:0000259" key="6">
    <source>
        <dbReference type="Pfam" id="PF05199"/>
    </source>
</evidence>
<gene>
    <name evidence="7" type="ORF">JCM17844_19290</name>
</gene>
<dbReference type="SUPFAM" id="SSF54373">
    <property type="entry name" value="FAD-linked reductases, C-terminal domain"/>
    <property type="match status" value="1"/>
</dbReference>
<evidence type="ECO:0000256" key="2">
    <source>
        <dbReference type="ARBA" id="ARBA00022630"/>
    </source>
</evidence>
<dbReference type="Proteomes" id="UP000322084">
    <property type="component" value="Unassembled WGS sequence"/>
</dbReference>
<dbReference type="GO" id="GO:0016614">
    <property type="term" value="F:oxidoreductase activity, acting on CH-OH group of donors"/>
    <property type="evidence" value="ECO:0007669"/>
    <property type="project" value="InterPro"/>
</dbReference>
<dbReference type="EMBL" id="BKCL01000005">
    <property type="protein sequence ID" value="GEQ98292.1"/>
    <property type="molecule type" value="Genomic_DNA"/>
</dbReference>
<dbReference type="Pfam" id="PF05199">
    <property type="entry name" value="GMC_oxred_C"/>
    <property type="match status" value="1"/>
</dbReference>
<dbReference type="Pfam" id="PF13450">
    <property type="entry name" value="NAD_binding_8"/>
    <property type="match status" value="1"/>
</dbReference>
<evidence type="ECO:0000256" key="3">
    <source>
        <dbReference type="ARBA" id="ARBA00022827"/>
    </source>
</evidence>
<feature type="domain" description="Glucose-methanol-choline oxidoreductase N-terminal" evidence="5">
    <location>
        <begin position="160"/>
        <end position="302"/>
    </location>
</feature>
<keyword evidence="3" id="KW-0274">FAD</keyword>
<sequence length="525" mass="56986">MSAAQKHEAVDALIVGAGAAGSFYARLLAQAGKSVVVLDAGPGWEMADLISSQIWSRRLRWGGEPVASTGTHPFGYGFNAGWGLGGAALHHYGTWPRFDESDFKVKSLYGRAVDWPLDYAELRPFYDRIQEDVGLSGDAEAEIWRPEGDPYPMPPLARFGQADVLERGFKALGMHTAPMPMAINSTWYKGRAPCIYDGWCDAGCPIGALYNPLVRDIPEAKRAGADFRSQSDVIRVLAHKGRATGVVYADASGHLHEQRADLVILAASAVHNPAILLNSASADWPLGLGNSNGLVGQGFMTHSLGGIYGLFDEETDPYLGVSGAQLSCRDGYEKDSREKGFGSYQWLIAPAMKPNDLAGIATSRADLFGQDLSHFMERASKHMANMLAMGEDLPRPENRIMLSDDRDRHNRRRVRIIHSFDGDALAVRDHARREGLAVMEAAGARDYWAGPLATAHMMGGTPLGDDPQRSVVDRYGRSHDVPNLVLAGTGLYPTAGAVNPTFTLYALSLRNGEHLLAHWSDYVAG</sequence>
<comment type="caution">
    <text evidence="7">The sequence shown here is derived from an EMBL/GenBank/DDBJ whole genome shotgun (WGS) entry which is preliminary data.</text>
</comment>
<dbReference type="AlphaFoldDB" id="A0A5A7MQH0"/>
<dbReference type="Gene3D" id="3.50.50.60">
    <property type="entry name" value="FAD/NAD(P)-binding domain"/>
    <property type="match status" value="2"/>
</dbReference>
<reference evidence="7 8" key="1">
    <citation type="submission" date="2019-09" db="EMBL/GenBank/DDBJ databases">
        <title>NBRP : Genome information of microbial organism related human and environment.</title>
        <authorList>
            <person name="Hattori M."/>
            <person name="Oshima K."/>
            <person name="Inaba H."/>
            <person name="Suda W."/>
            <person name="Sakamoto M."/>
            <person name="Iino T."/>
            <person name="Kitahara M."/>
            <person name="Oshida Y."/>
            <person name="Iida T."/>
            <person name="Kudo T."/>
            <person name="Itoh T."/>
            <person name="Ohkuma M."/>
        </authorList>
    </citation>
    <scope>NUCLEOTIDE SEQUENCE [LARGE SCALE GENOMIC DNA]</scope>
    <source>
        <strain evidence="7 8">Hi-2</strain>
    </source>
</reference>
<evidence type="ECO:0000256" key="4">
    <source>
        <dbReference type="ARBA" id="ARBA00023002"/>
    </source>
</evidence>
<accession>A0A5A7MQH0</accession>
<feature type="domain" description="Glucose-methanol-choline oxidoreductase C-terminal" evidence="6">
    <location>
        <begin position="435"/>
        <end position="507"/>
    </location>
</feature>
<evidence type="ECO:0000256" key="1">
    <source>
        <dbReference type="ARBA" id="ARBA00010790"/>
    </source>
</evidence>
<dbReference type="InterPro" id="IPR000172">
    <property type="entry name" value="GMC_OxRdtase_N"/>
</dbReference>
<evidence type="ECO:0000259" key="5">
    <source>
        <dbReference type="Pfam" id="PF00732"/>
    </source>
</evidence>
<evidence type="ECO:0000313" key="8">
    <source>
        <dbReference type="Proteomes" id="UP000322084"/>
    </source>
</evidence>
<protein>
    <submittedName>
        <fullName evidence="7">2-keto-gluconate dehydrogenase</fullName>
    </submittedName>
</protein>
<dbReference type="RefSeq" id="WP_150000615.1">
    <property type="nucleotide sequence ID" value="NZ_BKCL01000005.1"/>
</dbReference>
<comment type="similarity">
    <text evidence="1">Belongs to the GMC oxidoreductase family.</text>
</comment>
<proteinExistence type="inferred from homology"/>
<dbReference type="GO" id="GO:0050660">
    <property type="term" value="F:flavin adenine dinucleotide binding"/>
    <property type="evidence" value="ECO:0007669"/>
    <property type="project" value="InterPro"/>
</dbReference>
<evidence type="ECO:0000313" key="7">
    <source>
        <dbReference type="EMBL" id="GEQ98292.1"/>
    </source>
</evidence>
<dbReference type="Pfam" id="PF00732">
    <property type="entry name" value="GMC_oxred_N"/>
    <property type="match status" value="1"/>
</dbReference>
<keyword evidence="4" id="KW-0560">Oxidoreductase</keyword>
<dbReference type="InterPro" id="IPR007867">
    <property type="entry name" value="GMC_OxRtase_C"/>
</dbReference>
<organism evidence="7 8">
    <name type="scientific">Iodidimonas gelatinilytica</name>
    <dbReference type="NCBI Taxonomy" id="1236966"/>
    <lineage>
        <taxon>Bacteria</taxon>
        <taxon>Pseudomonadati</taxon>
        <taxon>Pseudomonadota</taxon>
        <taxon>Alphaproteobacteria</taxon>
        <taxon>Iodidimonadales</taxon>
        <taxon>Iodidimonadaceae</taxon>
        <taxon>Iodidimonas</taxon>
    </lineage>
</organism>
<dbReference type="SUPFAM" id="SSF51905">
    <property type="entry name" value="FAD/NAD(P)-binding domain"/>
    <property type="match status" value="1"/>
</dbReference>
<keyword evidence="2" id="KW-0285">Flavoprotein</keyword>